<comment type="caution">
    <text evidence="1">The sequence shown here is derived from an EMBL/GenBank/DDBJ whole genome shotgun (WGS) entry which is preliminary data.</text>
</comment>
<dbReference type="EMBL" id="BGPR01001220">
    <property type="protein sequence ID" value="GBM48569.1"/>
    <property type="molecule type" value="Genomic_DNA"/>
</dbReference>
<dbReference type="Proteomes" id="UP000499080">
    <property type="component" value="Unassembled WGS sequence"/>
</dbReference>
<evidence type="ECO:0000313" key="2">
    <source>
        <dbReference type="Proteomes" id="UP000499080"/>
    </source>
</evidence>
<proteinExistence type="predicted"/>
<dbReference type="OrthoDB" id="6435008at2759"/>
<reference evidence="1 2" key="1">
    <citation type="journal article" date="2019" name="Sci. Rep.">
        <title>Orb-weaving spider Araneus ventricosus genome elucidates the spidroin gene catalogue.</title>
        <authorList>
            <person name="Kono N."/>
            <person name="Nakamura H."/>
            <person name="Ohtoshi R."/>
            <person name="Moran D.A.P."/>
            <person name="Shinohara A."/>
            <person name="Yoshida Y."/>
            <person name="Fujiwara M."/>
            <person name="Mori M."/>
            <person name="Tomita M."/>
            <person name="Arakawa K."/>
        </authorList>
    </citation>
    <scope>NUCLEOTIDE SEQUENCE [LARGE SCALE GENOMIC DNA]</scope>
</reference>
<name>A0A4Y2G7H9_ARAVE</name>
<accession>A0A4Y2G7H9</accession>
<organism evidence="1 2">
    <name type="scientific">Araneus ventricosus</name>
    <name type="common">Orbweaver spider</name>
    <name type="synonym">Epeira ventricosa</name>
    <dbReference type="NCBI Taxonomy" id="182803"/>
    <lineage>
        <taxon>Eukaryota</taxon>
        <taxon>Metazoa</taxon>
        <taxon>Ecdysozoa</taxon>
        <taxon>Arthropoda</taxon>
        <taxon>Chelicerata</taxon>
        <taxon>Arachnida</taxon>
        <taxon>Araneae</taxon>
        <taxon>Araneomorphae</taxon>
        <taxon>Entelegynae</taxon>
        <taxon>Araneoidea</taxon>
        <taxon>Araneidae</taxon>
        <taxon>Araneus</taxon>
    </lineage>
</organism>
<keyword evidence="2" id="KW-1185">Reference proteome</keyword>
<dbReference type="AlphaFoldDB" id="A0A4Y2G7H9"/>
<evidence type="ECO:0000313" key="1">
    <source>
        <dbReference type="EMBL" id="GBM48569.1"/>
    </source>
</evidence>
<sequence length="113" mass="12392">MDQNFASPAVATLPLQRPAVNSNGNVVSQDLYLQNLNGRSLKTSKKYLASQHGIDCQALDAVFNPIINMDQNFSSPAVATLPLQRPGVTVTYEALHPDIKPIKKMAMDPQKSW</sequence>
<gene>
    <name evidence="1" type="ORF">AVEN_99008_1</name>
</gene>
<protein>
    <submittedName>
        <fullName evidence="1">Uncharacterized protein</fullName>
    </submittedName>
</protein>